<name>A0A0C3RFN5_9PORP</name>
<evidence type="ECO:0000313" key="4">
    <source>
        <dbReference type="Proteomes" id="UP000031980"/>
    </source>
</evidence>
<dbReference type="OrthoDB" id="1121837at2"/>
<gene>
    <name evidence="1" type="ORF">BA92_12115</name>
    <name evidence="2" type="ORF">IE90_01130</name>
</gene>
<dbReference type="AlphaFoldDB" id="A0A0C3RFN5"/>
<dbReference type="Proteomes" id="UP000031937">
    <property type="component" value="Unassembled WGS sequence"/>
</dbReference>
<reference evidence="1 4" key="1">
    <citation type="submission" date="2014-07" db="EMBL/GenBank/DDBJ databases">
        <title>Porphyromonadaceae bacterium OUH 308042 = ATCC BAA-2681 = DSM 28342 draft genome.</title>
        <authorList>
            <person name="Sydenham T.V."/>
            <person name="Hasman H."/>
            <person name="Justensen U.S."/>
        </authorList>
    </citation>
    <scope>NUCLEOTIDE SEQUENCE [LARGE SCALE GENOMIC DNA]</scope>
    <source>
        <strain evidence="1 4">OUH 308042</strain>
    </source>
</reference>
<dbReference type="Pfam" id="PF14114">
    <property type="entry name" value="DUF4286"/>
    <property type="match status" value="1"/>
</dbReference>
<comment type="caution">
    <text evidence="1">The sequence shown here is derived from an EMBL/GenBank/DDBJ whole genome shotgun (WGS) entry which is preliminary data.</text>
</comment>
<evidence type="ECO:0000313" key="3">
    <source>
        <dbReference type="Proteomes" id="UP000031937"/>
    </source>
</evidence>
<sequence>MRYVYNTTFHVENDTEASLINWMQNHHLPAIREKGLCSDILFTRIKTQEPQGKSFSLQLIFPAEKDYQAFLEKHQEELLKKLLDQFGRQVLYFSTLLEEI</sequence>
<protein>
    <submittedName>
        <fullName evidence="1">Uncharacterized protein</fullName>
    </submittedName>
</protein>
<evidence type="ECO:0000313" key="1">
    <source>
        <dbReference type="EMBL" id="KIO44114.1"/>
    </source>
</evidence>
<accession>A0A0C3RFN5</accession>
<dbReference type="EMBL" id="JPIU01000040">
    <property type="protein sequence ID" value="KIO44114.1"/>
    <property type="molecule type" value="Genomic_DNA"/>
</dbReference>
<proteinExistence type="predicted"/>
<reference evidence="2 3" key="2">
    <citation type="submission" date="2014-07" db="EMBL/GenBank/DDBJ databases">
        <title>Porphyromonadaceae bacterium OUH 334697 = ATCC BAA-2682 = DSM 28341 draft genome.</title>
        <authorList>
            <person name="Sydenham T.V."/>
            <person name="Hasman H."/>
            <person name="Justesen U.S."/>
        </authorList>
    </citation>
    <scope>NUCLEOTIDE SEQUENCE [LARGE SCALE GENOMIC DNA]</scope>
    <source>
        <strain evidence="2 3">OUH 334697</strain>
    </source>
</reference>
<evidence type="ECO:0000313" key="2">
    <source>
        <dbReference type="EMBL" id="KIO47227.1"/>
    </source>
</evidence>
<dbReference type="InterPro" id="IPR025563">
    <property type="entry name" value="DUF4286"/>
</dbReference>
<dbReference type="Proteomes" id="UP000031980">
    <property type="component" value="Unassembled WGS sequence"/>
</dbReference>
<organism evidence="1 4">
    <name type="scientific">Sanguibacteroides justesenii</name>
    <dbReference type="NCBI Taxonomy" id="1547597"/>
    <lineage>
        <taxon>Bacteria</taxon>
        <taxon>Pseudomonadati</taxon>
        <taxon>Bacteroidota</taxon>
        <taxon>Bacteroidia</taxon>
        <taxon>Bacteroidales</taxon>
        <taxon>Porphyromonadaceae</taxon>
        <taxon>Sanguibacteroides</taxon>
    </lineage>
</organism>
<keyword evidence="4" id="KW-1185">Reference proteome</keyword>
<dbReference type="RefSeq" id="WP_041502057.1">
    <property type="nucleotide sequence ID" value="NZ_JPIT01000007.1"/>
</dbReference>
<dbReference type="EMBL" id="JPIT01000007">
    <property type="protein sequence ID" value="KIO47227.1"/>
    <property type="molecule type" value="Genomic_DNA"/>
</dbReference>